<dbReference type="InterPro" id="IPR013216">
    <property type="entry name" value="Methyltransf_11"/>
</dbReference>
<dbReference type="RefSeq" id="WP_064007675.1">
    <property type="nucleotide sequence ID" value="NZ_LUUG01000052.1"/>
</dbReference>
<keyword evidence="2" id="KW-0808">Transferase</keyword>
<dbReference type="GO" id="GO:0032259">
    <property type="term" value="P:methylation"/>
    <property type="evidence" value="ECO:0007669"/>
    <property type="project" value="UniProtKB-KW"/>
</dbReference>
<dbReference type="AlphaFoldDB" id="A0A177MP55"/>
<name>A0A177MP55_METMH</name>
<dbReference type="InterPro" id="IPR029063">
    <property type="entry name" value="SAM-dependent_MTases_sf"/>
</dbReference>
<comment type="caution">
    <text evidence="2">The sequence shown here is derived from an EMBL/GenBank/DDBJ whole genome shotgun (WGS) entry which is preliminary data.</text>
</comment>
<reference evidence="2 3" key="1">
    <citation type="submission" date="2016-03" db="EMBL/GenBank/DDBJ databases">
        <authorList>
            <person name="Ploux O."/>
        </authorList>
    </citation>
    <scope>NUCLEOTIDE SEQUENCE [LARGE SCALE GENOMIC DNA]</scope>
    <source>
        <strain evidence="2 3">R-45363</strain>
    </source>
</reference>
<evidence type="ECO:0000313" key="3">
    <source>
        <dbReference type="Proteomes" id="UP000078090"/>
    </source>
</evidence>
<dbReference type="EMBL" id="LUUG01000052">
    <property type="protein sequence ID" value="OAI07103.1"/>
    <property type="molecule type" value="Genomic_DNA"/>
</dbReference>
<evidence type="ECO:0000313" key="2">
    <source>
        <dbReference type="EMBL" id="OAI07103.1"/>
    </source>
</evidence>
<dbReference type="OrthoDB" id="529208at2"/>
<accession>A0A177MP55</accession>
<dbReference type="SUPFAM" id="SSF53335">
    <property type="entry name" value="S-adenosyl-L-methionine-dependent methyltransferases"/>
    <property type="match status" value="1"/>
</dbReference>
<feature type="domain" description="Methyltransferase type 11" evidence="1">
    <location>
        <begin position="88"/>
        <end position="136"/>
    </location>
</feature>
<dbReference type="GO" id="GO:0008757">
    <property type="term" value="F:S-adenosylmethionine-dependent methyltransferase activity"/>
    <property type="evidence" value="ECO:0007669"/>
    <property type="project" value="InterPro"/>
</dbReference>
<evidence type="ECO:0000259" key="1">
    <source>
        <dbReference type="Pfam" id="PF08241"/>
    </source>
</evidence>
<dbReference type="Gene3D" id="3.40.50.150">
    <property type="entry name" value="Vaccinia Virus protein VP39"/>
    <property type="match status" value="1"/>
</dbReference>
<dbReference type="Pfam" id="PF08241">
    <property type="entry name" value="Methyltransf_11"/>
    <property type="match status" value="1"/>
</dbReference>
<organism evidence="2 3">
    <name type="scientific">Methylomonas methanica</name>
    <dbReference type="NCBI Taxonomy" id="421"/>
    <lineage>
        <taxon>Bacteria</taxon>
        <taxon>Pseudomonadati</taxon>
        <taxon>Pseudomonadota</taxon>
        <taxon>Gammaproteobacteria</taxon>
        <taxon>Methylococcales</taxon>
        <taxon>Methylococcaceae</taxon>
        <taxon>Methylomonas</taxon>
    </lineage>
</organism>
<dbReference type="Proteomes" id="UP000078090">
    <property type="component" value="Unassembled WGS sequence"/>
</dbReference>
<keyword evidence="2" id="KW-0489">Methyltransferase</keyword>
<sequence>MGFLHHVLSHPLTRGFSVDDPLTTSLRREIIEDKAFLRALYSEWYQKIVSALPVKTDILELGSGAGFFEKLLPNVITSEIFETPGVKLVADACDLPFLDGSLNAIVMTDVFHHIPNVRQFLLEATRCVKPGGKIVMIEPWRTRWSEWVYTHLHPEPFSIESGWEIPNDGPLSGANGALPWIVFERDRKTFESDFPQWRINVIELMMPSVYLLSGGVSMRSFLPAWIYRPLRTLERYFGETRYAMFAFIELERIS</sequence>
<protein>
    <submittedName>
        <fullName evidence="2">Methyltransferase type 11</fullName>
    </submittedName>
</protein>
<proteinExistence type="predicted"/>
<dbReference type="CDD" id="cd02440">
    <property type="entry name" value="AdoMet_MTases"/>
    <property type="match status" value="1"/>
</dbReference>
<gene>
    <name evidence="2" type="ORF">A1332_09515</name>
</gene>